<reference evidence="3 4" key="1">
    <citation type="submission" date="2019-02" db="EMBL/GenBank/DDBJ databases">
        <title>Closed genome of Sporomusa termitida DSM 4440.</title>
        <authorList>
            <person name="Poehlein A."/>
            <person name="Daniel R."/>
        </authorList>
    </citation>
    <scope>NUCLEOTIDE SEQUENCE [LARGE SCALE GENOMIC DNA]</scope>
    <source>
        <strain evidence="3 4">DSM 4440</strain>
    </source>
</reference>
<dbReference type="CDD" id="cd01949">
    <property type="entry name" value="GGDEF"/>
    <property type="match status" value="1"/>
</dbReference>
<proteinExistence type="predicted"/>
<feature type="transmembrane region" description="Helical" evidence="1">
    <location>
        <begin position="5"/>
        <end position="24"/>
    </location>
</feature>
<name>A0A517DZ06_9FIRM</name>
<dbReference type="Pfam" id="PF00990">
    <property type="entry name" value="GGDEF"/>
    <property type="match status" value="1"/>
</dbReference>
<evidence type="ECO:0000259" key="2">
    <source>
        <dbReference type="PROSITE" id="PS50887"/>
    </source>
</evidence>
<keyword evidence="4" id="KW-1185">Reference proteome</keyword>
<organism evidence="3 4">
    <name type="scientific">Sporomusa termitida</name>
    <dbReference type="NCBI Taxonomy" id="2377"/>
    <lineage>
        <taxon>Bacteria</taxon>
        <taxon>Bacillati</taxon>
        <taxon>Bacillota</taxon>
        <taxon>Negativicutes</taxon>
        <taxon>Selenomonadales</taxon>
        <taxon>Sporomusaceae</taxon>
        <taxon>Sporomusa</taxon>
    </lineage>
</organism>
<dbReference type="PANTHER" id="PTHR45138">
    <property type="entry name" value="REGULATORY COMPONENTS OF SENSORY TRANSDUCTION SYSTEM"/>
    <property type="match status" value="1"/>
</dbReference>
<protein>
    <submittedName>
        <fullName evidence="3">GGDEF: diguanylate cyclase (GGDEF) domain protein</fullName>
    </submittedName>
</protein>
<dbReference type="FunFam" id="3.30.70.270:FF:000001">
    <property type="entry name" value="Diguanylate cyclase domain protein"/>
    <property type="match status" value="1"/>
</dbReference>
<dbReference type="InterPro" id="IPR050469">
    <property type="entry name" value="Diguanylate_Cyclase"/>
</dbReference>
<dbReference type="NCBIfam" id="TIGR00254">
    <property type="entry name" value="GGDEF"/>
    <property type="match status" value="1"/>
</dbReference>
<keyword evidence="1" id="KW-1133">Transmembrane helix</keyword>
<feature type="transmembrane region" description="Helical" evidence="1">
    <location>
        <begin position="36"/>
        <end position="55"/>
    </location>
</feature>
<dbReference type="RefSeq" id="WP_144351968.1">
    <property type="nucleotide sequence ID" value="NZ_CP036259.1"/>
</dbReference>
<gene>
    <name evidence="3" type="ORF">SPTER_40220</name>
</gene>
<dbReference type="EMBL" id="CP036259">
    <property type="protein sequence ID" value="QDR82594.1"/>
    <property type="molecule type" value="Genomic_DNA"/>
</dbReference>
<dbReference type="InterPro" id="IPR000160">
    <property type="entry name" value="GGDEF_dom"/>
</dbReference>
<dbReference type="PANTHER" id="PTHR45138:SF9">
    <property type="entry name" value="DIGUANYLATE CYCLASE DGCM-RELATED"/>
    <property type="match status" value="1"/>
</dbReference>
<dbReference type="Gene3D" id="3.30.70.270">
    <property type="match status" value="1"/>
</dbReference>
<dbReference type="InterPro" id="IPR043128">
    <property type="entry name" value="Rev_trsase/Diguanyl_cyclase"/>
</dbReference>
<dbReference type="OrthoDB" id="1677693at2"/>
<keyword evidence="1" id="KW-0812">Transmembrane</keyword>
<dbReference type="AlphaFoldDB" id="A0A517DZ06"/>
<dbReference type="GO" id="GO:0052621">
    <property type="term" value="F:diguanylate cyclase activity"/>
    <property type="evidence" value="ECO:0007669"/>
    <property type="project" value="TreeGrafter"/>
</dbReference>
<dbReference type="Proteomes" id="UP000320776">
    <property type="component" value="Chromosome"/>
</dbReference>
<dbReference type="PROSITE" id="PS50887">
    <property type="entry name" value="GGDEF"/>
    <property type="match status" value="1"/>
</dbReference>
<dbReference type="KEGG" id="sted:SPTER_40220"/>
<keyword evidence="1" id="KW-0472">Membrane</keyword>
<sequence>MFYNYAWLILSSSGALIGITGYYLDIVLPGNYGGLLWAAITGVIAGSGLIIGSLIRKLSLISHTDFLTGLWNRRYFYLTLQKQFCQAAAQRQHLCVAMIDVDGFKTINDTYGHTTGDQLLSGLAALLKKNAGGTVVTRWGGDEFAIIFAGTTLEKAREVMEKIRRLTETNFLPYQLTISAGVVPLKAGQTLNEFLSQADHALYKAKIKKNAIITIIDDEPLIL</sequence>
<evidence type="ECO:0000313" key="3">
    <source>
        <dbReference type="EMBL" id="QDR82594.1"/>
    </source>
</evidence>
<feature type="domain" description="GGDEF" evidence="2">
    <location>
        <begin position="92"/>
        <end position="218"/>
    </location>
</feature>
<dbReference type="InterPro" id="IPR029787">
    <property type="entry name" value="Nucleotide_cyclase"/>
</dbReference>
<dbReference type="SUPFAM" id="SSF55073">
    <property type="entry name" value="Nucleotide cyclase"/>
    <property type="match status" value="1"/>
</dbReference>
<evidence type="ECO:0000256" key="1">
    <source>
        <dbReference type="SAM" id="Phobius"/>
    </source>
</evidence>
<accession>A0A517DZ06</accession>
<evidence type="ECO:0000313" key="4">
    <source>
        <dbReference type="Proteomes" id="UP000320776"/>
    </source>
</evidence>
<dbReference type="SMART" id="SM00267">
    <property type="entry name" value="GGDEF"/>
    <property type="match status" value="1"/>
</dbReference>